<evidence type="ECO:0000313" key="2">
    <source>
        <dbReference type="EMBL" id="NFG18724.1"/>
    </source>
</evidence>
<dbReference type="InterPro" id="IPR056937">
    <property type="entry name" value="YqbQ/XkdQ"/>
</dbReference>
<dbReference type="Proteomes" id="UP000478995">
    <property type="component" value="Unassembled WGS sequence"/>
</dbReference>
<dbReference type="InterPro" id="IPR052196">
    <property type="entry name" value="Bact_Kbp"/>
</dbReference>
<sequence length="324" mass="37422">MNIQLLLDNKDGNVFDISELTNEVTWKTKRKDKPSSLDFEILKDKQITINNGDVISFKVDGNPVFYGYAFENGGSKNTITKVTAYDQLRYLLFNDTYVFKNKKASQILMQIAKDIGLRVGTIEDTGYVIPQLLEDDKKLLDIIYSSLEKTLMNNKRTYTLYDDFGYLSLRNINNMRQPVVISDDSNLGDYDWKNSIDSDTYNRVKIVRDNKDTKGRDVYIAQDSRNIAKWGRLQYYKKVDEKMNKAQIQEMVNAALKLKNRETKTLKLKDVISTDIAADLKLRAGSGVYVDIKEKGIKQYYLIEEATHKFQKGNLIMDFDLKVV</sequence>
<organism evidence="2 3">
    <name type="scientific">Clostridium botulinum</name>
    <dbReference type="NCBI Taxonomy" id="1491"/>
    <lineage>
        <taxon>Bacteria</taxon>
        <taxon>Bacillati</taxon>
        <taxon>Bacillota</taxon>
        <taxon>Clostridia</taxon>
        <taxon>Eubacteriales</taxon>
        <taxon>Clostridiaceae</taxon>
        <taxon>Clostridium</taxon>
    </lineage>
</organism>
<protein>
    <recommendedName>
        <fullName evidence="1">YqbQ/XkdQ domain-containing protein</fullName>
    </recommendedName>
</protein>
<dbReference type="EMBL" id="SWOY01000014">
    <property type="protein sequence ID" value="NFG18724.1"/>
    <property type="molecule type" value="Genomic_DNA"/>
</dbReference>
<evidence type="ECO:0000313" key="3">
    <source>
        <dbReference type="Proteomes" id="UP000478995"/>
    </source>
</evidence>
<dbReference type="Pfam" id="PF24032">
    <property type="entry name" value="YQBQ"/>
    <property type="match status" value="1"/>
</dbReference>
<dbReference type="RefSeq" id="WP_012705011.1">
    <property type="nucleotide sequence ID" value="NZ_CP013847.1"/>
</dbReference>
<dbReference type="SUPFAM" id="SSF69279">
    <property type="entry name" value="Phage tail proteins"/>
    <property type="match status" value="1"/>
</dbReference>
<proteinExistence type="predicted"/>
<dbReference type="PANTHER" id="PTHR34700:SF3">
    <property type="entry name" value="PHAGE-LIKE ELEMENT PBSX PROTEIN XKDQ"/>
    <property type="match status" value="1"/>
</dbReference>
<gene>
    <name evidence="2" type="ORF">FC794_18490</name>
</gene>
<dbReference type="PANTHER" id="PTHR34700">
    <property type="entry name" value="POTASSIUM BINDING PROTEIN KBP"/>
    <property type="match status" value="1"/>
</dbReference>
<accession>A0A6B4A9H8</accession>
<evidence type="ECO:0000259" key="1">
    <source>
        <dbReference type="Pfam" id="PF24032"/>
    </source>
</evidence>
<name>A0A6B4A9H8_CLOBO</name>
<dbReference type="AlphaFoldDB" id="A0A6B4A9H8"/>
<reference evidence="2 3" key="1">
    <citation type="submission" date="2019-04" db="EMBL/GenBank/DDBJ databases">
        <title>Genome sequencing of Clostridium botulinum Groups I-IV and Clostridium butyricum.</title>
        <authorList>
            <person name="Brunt J."/>
            <person name="Van Vliet A.H.M."/>
            <person name="Stringer S.C."/>
            <person name="Carter A.T."/>
            <person name="Peck M.W."/>
        </authorList>
    </citation>
    <scope>NUCLEOTIDE SEQUENCE [LARGE SCALE GENOMIC DNA]</scope>
    <source>
        <strain evidence="2 3">IFR 18/037</strain>
    </source>
</reference>
<feature type="domain" description="YqbQ/XkdQ" evidence="1">
    <location>
        <begin position="24"/>
        <end position="322"/>
    </location>
</feature>
<comment type="caution">
    <text evidence="2">The sequence shown here is derived from an EMBL/GenBank/DDBJ whole genome shotgun (WGS) entry which is preliminary data.</text>
</comment>